<protein>
    <recommendedName>
        <fullName evidence="12">Elongation of fatty acids protein</fullName>
        <ecNumber evidence="12">2.3.1.-</ecNumber>
    </recommendedName>
</protein>
<keyword evidence="4 12" id="KW-0808">Transferase</keyword>
<feature type="transmembrane region" description="Helical" evidence="12">
    <location>
        <begin position="179"/>
        <end position="199"/>
    </location>
</feature>
<evidence type="ECO:0000256" key="10">
    <source>
        <dbReference type="ARBA" id="ARBA00023160"/>
    </source>
</evidence>
<keyword evidence="8 12" id="KW-0443">Lipid metabolism</keyword>
<feature type="transmembrane region" description="Helical" evidence="12">
    <location>
        <begin position="138"/>
        <end position="158"/>
    </location>
</feature>
<dbReference type="GO" id="GO:0009922">
    <property type="term" value="F:fatty acid elongase activity"/>
    <property type="evidence" value="ECO:0007669"/>
    <property type="project" value="UniProtKB-EC"/>
</dbReference>
<evidence type="ECO:0000256" key="4">
    <source>
        <dbReference type="ARBA" id="ARBA00022679"/>
    </source>
</evidence>
<comment type="subcellular location">
    <subcellularLocation>
        <location evidence="1">Membrane</location>
        <topology evidence="1">Multi-pass membrane protein</topology>
    </subcellularLocation>
</comment>
<dbReference type="Proteomes" id="UP000027195">
    <property type="component" value="Unassembled WGS sequence"/>
</dbReference>
<evidence type="ECO:0000256" key="5">
    <source>
        <dbReference type="ARBA" id="ARBA00022692"/>
    </source>
</evidence>
<evidence type="ECO:0000256" key="2">
    <source>
        <dbReference type="ARBA" id="ARBA00007263"/>
    </source>
</evidence>
<evidence type="ECO:0000256" key="6">
    <source>
        <dbReference type="ARBA" id="ARBA00022832"/>
    </source>
</evidence>
<evidence type="ECO:0000256" key="3">
    <source>
        <dbReference type="ARBA" id="ARBA00022516"/>
    </source>
</evidence>
<dbReference type="PANTHER" id="PTHR11157">
    <property type="entry name" value="FATTY ACID ACYL TRANSFERASE-RELATED"/>
    <property type="match status" value="1"/>
</dbReference>
<reference evidence="14" key="1">
    <citation type="journal article" date="2014" name="Proc. Natl. Acad. Sci. U.S.A.">
        <title>Extensive sampling of basidiomycete genomes demonstrates inadequacy of the white-rot/brown-rot paradigm for wood decay fungi.</title>
        <authorList>
            <person name="Riley R."/>
            <person name="Salamov A.A."/>
            <person name="Brown D.W."/>
            <person name="Nagy L.G."/>
            <person name="Floudas D."/>
            <person name="Held B.W."/>
            <person name="Levasseur A."/>
            <person name="Lombard V."/>
            <person name="Morin E."/>
            <person name="Otillar R."/>
            <person name="Lindquist E.A."/>
            <person name="Sun H."/>
            <person name="LaButti K.M."/>
            <person name="Schmutz J."/>
            <person name="Jabbour D."/>
            <person name="Luo H."/>
            <person name="Baker S.E."/>
            <person name="Pisabarro A.G."/>
            <person name="Walton J.D."/>
            <person name="Blanchette R.A."/>
            <person name="Henrissat B."/>
            <person name="Martin F."/>
            <person name="Cullen D."/>
            <person name="Hibbett D.S."/>
            <person name="Grigoriev I.V."/>
        </authorList>
    </citation>
    <scope>NUCLEOTIDE SEQUENCE [LARGE SCALE GENOMIC DNA]</scope>
    <source>
        <strain evidence="14">FD-172 SS1</strain>
    </source>
</reference>
<dbReference type="GO" id="GO:0042761">
    <property type="term" value="P:very long-chain fatty acid biosynthetic process"/>
    <property type="evidence" value="ECO:0007669"/>
    <property type="project" value="TreeGrafter"/>
</dbReference>
<sequence length="249" mass="28350">SSHLIKLNTLFQIHDIYLTPGSGPLLALVLEEIVPSVRKHGLLYGICSKGAWTLISCLPRLKFYYIINHYIKYVELLESLESRTDCEKFEHPVCAITDVFHHSATAVLCYVQLQGHTSVVLILALALAPAVLPDHLTSWVPIALDLTVHVFMYYHYYATAGGRRIWWKKHLTTMQITQLVIDIDNLFIVLCADYSYIAATYFPHLPHQGNCYGKENATVIGSTLLTSYLFLFINFTPVHTSPLRRHHKK</sequence>
<dbReference type="Pfam" id="PF01151">
    <property type="entry name" value="ELO"/>
    <property type="match status" value="1"/>
</dbReference>
<dbReference type="GO" id="GO:0005789">
    <property type="term" value="C:endoplasmic reticulum membrane"/>
    <property type="evidence" value="ECO:0007669"/>
    <property type="project" value="TreeGrafter"/>
</dbReference>
<dbReference type="GO" id="GO:0034625">
    <property type="term" value="P:fatty acid elongation, monounsaturated fatty acid"/>
    <property type="evidence" value="ECO:0007669"/>
    <property type="project" value="TreeGrafter"/>
</dbReference>
<comment type="similarity">
    <text evidence="2 12">Belongs to the ELO family.</text>
</comment>
<name>A0A067N533_BOTB1</name>
<dbReference type="EC" id="2.3.1.-" evidence="12"/>
<dbReference type="FunCoup" id="A0A067N533">
    <property type="interactions" value="311"/>
</dbReference>
<evidence type="ECO:0000256" key="1">
    <source>
        <dbReference type="ARBA" id="ARBA00004141"/>
    </source>
</evidence>
<keyword evidence="10 12" id="KW-0275">Fatty acid biosynthesis</keyword>
<dbReference type="GO" id="GO:0034626">
    <property type="term" value="P:fatty acid elongation, polyunsaturated fatty acid"/>
    <property type="evidence" value="ECO:0007669"/>
    <property type="project" value="TreeGrafter"/>
</dbReference>
<dbReference type="GO" id="GO:0030148">
    <property type="term" value="P:sphingolipid biosynthetic process"/>
    <property type="evidence" value="ECO:0007669"/>
    <property type="project" value="TreeGrafter"/>
</dbReference>
<evidence type="ECO:0000256" key="7">
    <source>
        <dbReference type="ARBA" id="ARBA00022989"/>
    </source>
</evidence>
<dbReference type="EMBL" id="KL198019">
    <property type="protein sequence ID" value="KDQ19242.1"/>
    <property type="molecule type" value="Genomic_DNA"/>
</dbReference>
<evidence type="ECO:0000313" key="13">
    <source>
        <dbReference type="EMBL" id="KDQ19242.1"/>
    </source>
</evidence>
<accession>A0A067N533</accession>
<dbReference type="InParanoid" id="A0A067N533"/>
<dbReference type="STRING" id="930990.A0A067N533"/>
<keyword evidence="6 12" id="KW-0276">Fatty acid metabolism</keyword>
<keyword evidence="3 12" id="KW-0444">Lipid biosynthesis</keyword>
<feature type="non-terminal residue" evidence="13">
    <location>
        <position position="1"/>
    </location>
</feature>
<keyword evidence="5 12" id="KW-0812">Transmembrane</keyword>
<keyword evidence="14" id="KW-1185">Reference proteome</keyword>
<evidence type="ECO:0000256" key="8">
    <source>
        <dbReference type="ARBA" id="ARBA00023098"/>
    </source>
</evidence>
<dbReference type="AlphaFoldDB" id="A0A067N533"/>
<organism evidence="13 14">
    <name type="scientific">Botryobasidium botryosum (strain FD-172 SS1)</name>
    <dbReference type="NCBI Taxonomy" id="930990"/>
    <lineage>
        <taxon>Eukaryota</taxon>
        <taxon>Fungi</taxon>
        <taxon>Dikarya</taxon>
        <taxon>Basidiomycota</taxon>
        <taxon>Agaricomycotina</taxon>
        <taxon>Agaricomycetes</taxon>
        <taxon>Cantharellales</taxon>
        <taxon>Botryobasidiaceae</taxon>
        <taxon>Botryobasidium</taxon>
    </lineage>
</organism>
<proteinExistence type="inferred from homology"/>
<comment type="caution">
    <text evidence="12">Lacks conserved residue(s) required for the propagation of feature annotation.</text>
</comment>
<dbReference type="GO" id="GO:0019367">
    <property type="term" value="P:fatty acid elongation, saturated fatty acid"/>
    <property type="evidence" value="ECO:0007669"/>
    <property type="project" value="TreeGrafter"/>
</dbReference>
<evidence type="ECO:0000256" key="9">
    <source>
        <dbReference type="ARBA" id="ARBA00023136"/>
    </source>
</evidence>
<evidence type="ECO:0000256" key="11">
    <source>
        <dbReference type="ARBA" id="ARBA00047375"/>
    </source>
</evidence>
<feature type="transmembrane region" description="Helical" evidence="12">
    <location>
        <begin position="107"/>
        <end position="132"/>
    </location>
</feature>
<gene>
    <name evidence="13" type="ORF">BOTBODRAFT_635776</name>
</gene>
<dbReference type="InterPro" id="IPR002076">
    <property type="entry name" value="ELO_fam"/>
</dbReference>
<dbReference type="HOGENOM" id="CLU_048483_6_1_1"/>
<evidence type="ECO:0000256" key="12">
    <source>
        <dbReference type="RuleBase" id="RU361115"/>
    </source>
</evidence>
<comment type="catalytic activity">
    <reaction evidence="12">
        <text>an acyl-CoA + malonyl-CoA + H(+) = a 3-oxoacyl-CoA + CO2 + CoA</text>
        <dbReference type="Rhea" id="RHEA:50252"/>
        <dbReference type="ChEBI" id="CHEBI:15378"/>
        <dbReference type="ChEBI" id="CHEBI:16526"/>
        <dbReference type="ChEBI" id="CHEBI:57287"/>
        <dbReference type="ChEBI" id="CHEBI:57384"/>
        <dbReference type="ChEBI" id="CHEBI:58342"/>
        <dbReference type="ChEBI" id="CHEBI:90726"/>
    </reaction>
    <physiologicalReaction direction="left-to-right" evidence="12">
        <dbReference type="Rhea" id="RHEA:50253"/>
    </physiologicalReaction>
</comment>
<keyword evidence="9 12" id="KW-0472">Membrane</keyword>
<dbReference type="OrthoDB" id="434092at2759"/>
<dbReference type="PANTHER" id="PTHR11157:SF134">
    <property type="entry name" value="ELONGATION OF FATTY ACIDS PROTEIN 1-RELATED"/>
    <property type="match status" value="1"/>
</dbReference>
<keyword evidence="7 12" id="KW-1133">Transmembrane helix</keyword>
<evidence type="ECO:0000313" key="14">
    <source>
        <dbReference type="Proteomes" id="UP000027195"/>
    </source>
</evidence>
<comment type="catalytic activity">
    <reaction evidence="11">
        <text>a very-long-chain acyl-CoA + malonyl-CoA + H(+) = a very-long-chain 3-oxoacyl-CoA + CO2 + CoA</text>
        <dbReference type="Rhea" id="RHEA:32727"/>
        <dbReference type="ChEBI" id="CHEBI:15378"/>
        <dbReference type="ChEBI" id="CHEBI:16526"/>
        <dbReference type="ChEBI" id="CHEBI:57287"/>
        <dbReference type="ChEBI" id="CHEBI:57384"/>
        <dbReference type="ChEBI" id="CHEBI:90725"/>
        <dbReference type="ChEBI" id="CHEBI:90736"/>
        <dbReference type="EC" id="2.3.1.199"/>
    </reaction>
</comment>
<feature type="transmembrane region" description="Helical" evidence="12">
    <location>
        <begin position="219"/>
        <end position="239"/>
    </location>
</feature>